<accession>A0ABV9XDL0</accession>
<name>A0ABV9XDL0_9ACTN</name>
<proteinExistence type="predicted"/>
<comment type="caution">
    <text evidence="2">The sequence shown here is derived from an EMBL/GenBank/DDBJ whole genome shotgun (WGS) entry which is preliminary data.</text>
</comment>
<keyword evidence="1" id="KW-0472">Membrane</keyword>
<evidence type="ECO:0000256" key="1">
    <source>
        <dbReference type="SAM" id="Phobius"/>
    </source>
</evidence>
<dbReference type="Proteomes" id="UP001595829">
    <property type="component" value="Unassembled WGS sequence"/>
</dbReference>
<reference evidence="3" key="1">
    <citation type="journal article" date="2019" name="Int. J. Syst. Evol. Microbiol.">
        <title>The Global Catalogue of Microorganisms (GCM) 10K type strain sequencing project: providing services to taxonomists for standard genome sequencing and annotation.</title>
        <authorList>
            <consortium name="The Broad Institute Genomics Platform"/>
            <consortium name="The Broad Institute Genome Sequencing Center for Infectious Disease"/>
            <person name="Wu L."/>
            <person name="Ma J."/>
        </authorList>
    </citation>
    <scope>NUCLEOTIDE SEQUENCE [LARGE SCALE GENOMIC DNA]</scope>
    <source>
        <strain evidence="3">CGMCC 4.1648</strain>
    </source>
</reference>
<dbReference type="RefSeq" id="WP_345687556.1">
    <property type="nucleotide sequence ID" value="NZ_BAABIT010000001.1"/>
</dbReference>
<keyword evidence="1" id="KW-0812">Transmembrane</keyword>
<sequence length="126" mass="14005">MRSTTHDVHFRERSRRLRTWGLVLLGAAGLLWLWAGFRLLAPYMVEGSRGREIECLAPLDRDGAVDHDSRCADERDWPVTLAALAGALPLAVVGTMVVTTGIVSVRMSEHGVDLARLRELDEQDAR</sequence>
<evidence type="ECO:0000313" key="3">
    <source>
        <dbReference type="Proteomes" id="UP001595829"/>
    </source>
</evidence>
<protein>
    <recommendedName>
        <fullName evidence="4">Transmembrane protein</fullName>
    </recommendedName>
</protein>
<gene>
    <name evidence="2" type="ORF">ACFPM3_07770</name>
</gene>
<evidence type="ECO:0000313" key="2">
    <source>
        <dbReference type="EMBL" id="MFC5022033.1"/>
    </source>
</evidence>
<organism evidence="2 3">
    <name type="scientific">Streptomyces coeruleoprunus</name>
    <dbReference type="NCBI Taxonomy" id="285563"/>
    <lineage>
        <taxon>Bacteria</taxon>
        <taxon>Bacillati</taxon>
        <taxon>Actinomycetota</taxon>
        <taxon>Actinomycetes</taxon>
        <taxon>Kitasatosporales</taxon>
        <taxon>Streptomycetaceae</taxon>
        <taxon>Streptomyces</taxon>
    </lineage>
</organism>
<feature type="transmembrane region" description="Helical" evidence="1">
    <location>
        <begin position="20"/>
        <end position="41"/>
    </location>
</feature>
<keyword evidence="1" id="KW-1133">Transmembrane helix</keyword>
<keyword evidence="3" id="KW-1185">Reference proteome</keyword>
<evidence type="ECO:0008006" key="4">
    <source>
        <dbReference type="Google" id="ProtNLM"/>
    </source>
</evidence>
<feature type="transmembrane region" description="Helical" evidence="1">
    <location>
        <begin position="77"/>
        <end position="98"/>
    </location>
</feature>
<dbReference type="EMBL" id="JBHSJD010000005">
    <property type="protein sequence ID" value="MFC5022033.1"/>
    <property type="molecule type" value="Genomic_DNA"/>
</dbReference>